<evidence type="ECO:0000256" key="3">
    <source>
        <dbReference type="ARBA" id="ARBA00022692"/>
    </source>
</evidence>
<organism evidence="9 10">
    <name type="scientific">Candidatus Halomonas stercoripullorum</name>
    <dbReference type="NCBI Taxonomy" id="2838617"/>
    <lineage>
        <taxon>Bacteria</taxon>
        <taxon>Pseudomonadati</taxon>
        <taxon>Pseudomonadota</taxon>
        <taxon>Gammaproteobacteria</taxon>
        <taxon>Oceanospirillales</taxon>
        <taxon>Halomonadaceae</taxon>
        <taxon>Halomonas</taxon>
    </lineage>
</organism>
<reference evidence="9" key="1">
    <citation type="journal article" date="2021" name="PeerJ">
        <title>Extensive microbial diversity within the chicken gut microbiome revealed by metagenomics and culture.</title>
        <authorList>
            <person name="Gilroy R."/>
            <person name="Ravi A."/>
            <person name="Getino M."/>
            <person name="Pursley I."/>
            <person name="Horton D.L."/>
            <person name="Alikhan N.F."/>
            <person name="Baker D."/>
            <person name="Gharbi K."/>
            <person name="Hall N."/>
            <person name="Watson M."/>
            <person name="Adriaenssens E.M."/>
            <person name="Foster-Nyarko E."/>
            <person name="Jarju S."/>
            <person name="Secka A."/>
            <person name="Antonio M."/>
            <person name="Oren A."/>
            <person name="Chaudhuri R.R."/>
            <person name="La Ragione R."/>
            <person name="Hildebrand F."/>
            <person name="Pallen M.J."/>
        </authorList>
    </citation>
    <scope>NUCLEOTIDE SEQUENCE</scope>
    <source>
        <strain evidence="9">1193</strain>
    </source>
</reference>
<dbReference type="InterPro" id="IPR037185">
    <property type="entry name" value="EmrE-like"/>
</dbReference>
<dbReference type="Proteomes" id="UP000824248">
    <property type="component" value="Unassembled WGS sequence"/>
</dbReference>
<feature type="transmembrane region" description="Helical" evidence="7">
    <location>
        <begin position="66"/>
        <end position="88"/>
    </location>
</feature>
<evidence type="ECO:0000259" key="8">
    <source>
        <dbReference type="Pfam" id="PF00892"/>
    </source>
</evidence>
<protein>
    <submittedName>
        <fullName evidence="9">DMT family transporter</fullName>
    </submittedName>
</protein>
<dbReference type="InterPro" id="IPR000620">
    <property type="entry name" value="EamA_dom"/>
</dbReference>
<keyword evidence="4 7" id="KW-1133">Transmembrane helix</keyword>
<accession>A0A9D1WK46</accession>
<feature type="transmembrane region" description="Helical" evidence="7">
    <location>
        <begin position="242"/>
        <end position="261"/>
    </location>
</feature>
<feature type="transmembrane region" description="Helical" evidence="7">
    <location>
        <begin position="150"/>
        <end position="173"/>
    </location>
</feature>
<comment type="subcellular location">
    <subcellularLocation>
        <location evidence="1">Membrane</location>
        <topology evidence="1">Multi-pass membrane protein</topology>
    </subcellularLocation>
</comment>
<comment type="similarity">
    <text evidence="2">Belongs to the EamA transporter family.</text>
</comment>
<dbReference type="InterPro" id="IPR050638">
    <property type="entry name" value="AA-Vitamin_Transporters"/>
</dbReference>
<feature type="domain" description="EamA" evidence="8">
    <location>
        <begin position="26"/>
        <end position="141"/>
    </location>
</feature>
<feature type="transmembrane region" description="Helical" evidence="7">
    <location>
        <begin position="185"/>
        <end position="207"/>
    </location>
</feature>
<feature type="transmembrane region" description="Helical" evidence="7">
    <location>
        <begin position="127"/>
        <end position="144"/>
    </location>
</feature>
<feature type="domain" description="EamA" evidence="8">
    <location>
        <begin position="152"/>
        <end position="283"/>
    </location>
</feature>
<dbReference type="GO" id="GO:0016020">
    <property type="term" value="C:membrane"/>
    <property type="evidence" value="ECO:0007669"/>
    <property type="project" value="UniProtKB-SubCell"/>
</dbReference>
<keyword evidence="3 7" id="KW-0812">Transmembrane</keyword>
<sequence>MWKRLPFRLRGYLITFTGVLLLTPDALLIKDTSVDVATFMFWRGLLLGSVLLAIALVRYRHQLGQAVLACGPAALWCPLAFAASAWAFVTATRLTSAGNVLVMLNLAPLMAGLIGMLFFGQRLRRQTWVVIVVCVSGASLMAAGEVGQGSLLGLLVALIVPLSIALNTTVASAQRGSGERGIDTTVVLPLGCLAMLLPAVLLGGAQLPGPEDMQRLALMGLILPFAYYLIQTGARYLPGAEVSLVLLVETLLGTLLVWWWLGEVPTLLAFVGGSIIVATMLLSGLRDLSRQRRKVAEGAPDTRRLRDAAVAESLNLHPASQIAPPESPARHGQKAAGHAVTDTPRG</sequence>
<comment type="caution">
    <text evidence="9">The sequence shown here is derived from an EMBL/GenBank/DDBJ whole genome shotgun (WGS) entry which is preliminary data.</text>
</comment>
<gene>
    <name evidence="9" type="ORF">H9854_00170</name>
</gene>
<evidence type="ECO:0000313" key="9">
    <source>
        <dbReference type="EMBL" id="HIX60646.1"/>
    </source>
</evidence>
<name>A0A9D1WK46_9GAMM</name>
<dbReference type="EMBL" id="DXFC01000007">
    <property type="protein sequence ID" value="HIX60646.1"/>
    <property type="molecule type" value="Genomic_DNA"/>
</dbReference>
<feature type="transmembrane region" description="Helical" evidence="7">
    <location>
        <begin position="213"/>
        <end position="230"/>
    </location>
</feature>
<feature type="region of interest" description="Disordered" evidence="6">
    <location>
        <begin position="316"/>
        <end position="346"/>
    </location>
</feature>
<dbReference type="SUPFAM" id="SSF103481">
    <property type="entry name" value="Multidrug resistance efflux transporter EmrE"/>
    <property type="match status" value="2"/>
</dbReference>
<feature type="transmembrane region" description="Helical" evidence="7">
    <location>
        <begin position="41"/>
        <end position="59"/>
    </location>
</feature>
<keyword evidence="5 7" id="KW-0472">Membrane</keyword>
<evidence type="ECO:0000313" key="10">
    <source>
        <dbReference type="Proteomes" id="UP000824248"/>
    </source>
</evidence>
<reference evidence="9" key="2">
    <citation type="submission" date="2021-04" db="EMBL/GenBank/DDBJ databases">
        <authorList>
            <person name="Gilroy R."/>
        </authorList>
    </citation>
    <scope>NUCLEOTIDE SEQUENCE</scope>
    <source>
        <strain evidence="9">1193</strain>
    </source>
</reference>
<evidence type="ECO:0000256" key="4">
    <source>
        <dbReference type="ARBA" id="ARBA00022989"/>
    </source>
</evidence>
<evidence type="ECO:0000256" key="5">
    <source>
        <dbReference type="ARBA" id="ARBA00023136"/>
    </source>
</evidence>
<dbReference type="PANTHER" id="PTHR32322:SF2">
    <property type="entry name" value="EAMA DOMAIN-CONTAINING PROTEIN"/>
    <property type="match status" value="1"/>
</dbReference>
<evidence type="ECO:0000256" key="6">
    <source>
        <dbReference type="SAM" id="MobiDB-lite"/>
    </source>
</evidence>
<dbReference type="PANTHER" id="PTHR32322">
    <property type="entry name" value="INNER MEMBRANE TRANSPORTER"/>
    <property type="match status" value="1"/>
</dbReference>
<evidence type="ECO:0000256" key="7">
    <source>
        <dbReference type="SAM" id="Phobius"/>
    </source>
</evidence>
<dbReference type="AlphaFoldDB" id="A0A9D1WK46"/>
<feature type="transmembrane region" description="Helical" evidence="7">
    <location>
        <begin position="12"/>
        <end position="29"/>
    </location>
</feature>
<feature type="transmembrane region" description="Helical" evidence="7">
    <location>
        <begin position="267"/>
        <end position="285"/>
    </location>
</feature>
<proteinExistence type="inferred from homology"/>
<feature type="transmembrane region" description="Helical" evidence="7">
    <location>
        <begin position="100"/>
        <end position="120"/>
    </location>
</feature>
<evidence type="ECO:0000256" key="2">
    <source>
        <dbReference type="ARBA" id="ARBA00007362"/>
    </source>
</evidence>
<evidence type="ECO:0000256" key="1">
    <source>
        <dbReference type="ARBA" id="ARBA00004141"/>
    </source>
</evidence>
<dbReference type="Pfam" id="PF00892">
    <property type="entry name" value="EamA"/>
    <property type="match status" value="2"/>
</dbReference>